<dbReference type="EMBL" id="MN739945">
    <property type="protein sequence ID" value="QHT79067.1"/>
    <property type="molecule type" value="Genomic_DNA"/>
</dbReference>
<protein>
    <submittedName>
        <fullName evidence="1">Uncharacterized protein</fullName>
    </submittedName>
</protein>
<dbReference type="AlphaFoldDB" id="A0A6C0HFB0"/>
<reference evidence="1" key="1">
    <citation type="journal article" date="2020" name="Nature">
        <title>Giant virus diversity and host interactions through global metagenomics.</title>
        <authorList>
            <person name="Schulz F."/>
            <person name="Roux S."/>
            <person name="Paez-Espino D."/>
            <person name="Jungbluth S."/>
            <person name="Walsh D.A."/>
            <person name="Denef V.J."/>
            <person name="McMahon K.D."/>
            <person name="Konstantinidis K.T."/>
            <person name="Eloe-Fadrosh E.A."/>
            <person name="Kyrpides N.C."/>
            <person name="Woyke T."/>
        </authorList>
    </citation>
    <scope>NUCLEOTIDE SEQUENCE</scope>
    <source>
        <strain evidence="1">GVMAG-M-3300023179-97</strain>
    </source>
</reference>
<name>A0A6C0HFB0_9ZZZZ</name>
<organism evidence="1">
    <name type="scientific">viral metagenome</name>
    <dbReference type="NCBI Taxonomy" id="1070528"/>
    <lineage>
        <taxon>unclassified sequences</taxon>
        <taxon>metagenomes</taxon>
        <taxon>organismal metagenomes</taxon>
    </lineage>
</organism>
<sequence>MEVPSSLFESFEYALRQEAKRICRDAAKILNLPEKDVEEKVLKSMPKSKLTVIKDNELSYSCPIFMCEKGLTHRCRLPCILGTNRCYKHQTIDYIPEPLEDQVTLTRIQTTKDSLESLWCNELDGSIYNEHSECVGTYKNRKLILYSFEIT</sequence>
<proteinExistence type="predicted"/>
<accession>A0A6C0HFB0</accession>
<evidence type="ECO:0000313" key="1">
    <source>
        <dbReference type="EMBL" id="QHT79067.1"/>
    </source>
</evidence>